<comment type="caution">
    <text evidence="1">The sequence shown here is derived from an EMBL/GenBank/DDBJ whole genome shotgun (WGS) entry which is preliminary data.</text>
</comment>
<accession>A0A5J4UX11</accession>
<evidence type="ECO:0000313" key="2">
    <source>
        <dbReference type="Proteomes" id="UP000324800"/>
    </source>
</evidence>
<reference evidence="1 2" key="1">
    <citation type="submission" date="2019-03" db="EMBL/GenBank/DDBJ databases">
        <title>Single cell metagenomics reveals metabolic interactions within the superorganism composed of flagellate Streblomastix strix and complex community of Bacteroidetes bacteria on its surface.</title>
        <authorList>
            <person name="Treitli S.C."/>
            <person name="Kolisko M."/>
            <person name="Husnik F."/>
            <person name="Keeling P."/>
            <person name="Hampl V."/>
        </authorList>
    </citation>
    <scope>NUCLEOTIDE SEQUENCE [LARGE SCALE GENOMIC DNA]</scope>
    <source>
        <strain evidence="1">ST1C</strain>
    </source>
</reference>
<sequence>VRKSYVFERADADCKRSGME</sequence>
<dbReference type="Proteomes" id="UP000324800">
    <property type="component" value="Unassembled WGS sequence"/>
</dbReference>
<organism evidence="1 2">
    <name type="scientific">Streblomastix strix</name>
    <dbReference type="NCBI Taxonomy" id="222440"/>
    <lineage>
        <taxon>Eukaryota</taxon>
        <taxon>Metamonada</taxon>
        <taxon>Preaxostyla</taxon>
        <taxon>Oxymonadida</taxon>
        <taxon>Streblomastigidae</taxon>
        <taxon>Streblomastix</taxon>
    </lineage>
</organism>
<proteinExistence type="predicted"/>
<evidence type="ECO:0000313" key="1">
    <source>
        <dbReference type="EMBL" id="KAA6375246.1"/>
    </source>
</evidence>
<feature type="non-terminal residue" evidence="1">
    <location>
        <position position="1"/>
    </location>
</feature>
<gene>
    <name evidence="1" type="ORF">EZS28_029227</name>
</gene>
<dbReference type="AlphaFoldDB" id="A0A5J4UX11"/>
<name>A0A5J4UX11_9EUKA</name>
<protein>
    <submittedName>
        <fullName evidence="1">Uncharacterized protein</fullName>
    </submittedName>
</protein>
<dbReference type="EMBL" id="SNRW01011376">
    <property type="protein sequence ID" value="KAA6375246.1"/>
    <property type="molecule type" value="Genomic_DNA"/>
</dbReference>